<evidence type="ECO:0000256" key="1">
    <source>
        <dbReference type="SAM" id="MobiDB-lite"/>
    </source>
</evidence>
<gene>
    <name evidence="2" type="ORF">HGB38_06775</name>
</gene>
<comment type="caution">
    <text evidence="2">The sequence shown here is derived from an EMBL/GenBank/DDBJ whole genome shotgun (WGS) entry which is preliminary data.</text>
</comment>
<evidence type="ECO:0000313" key="3">
    <source>
        <dbReference type="Proteomes" id="UP000540698"/>
    </source>
</evidence>
<sequence length="109" mass="11621">MPQQSTEITEVQRAAQEEAAEILAKILRFLVSSPTPEGAEGAEGTGGEYNGPIPNNPAVKGHPAVQAALLDLEKKGPEHMTQLALRCFGHANEWDGGLLNALRSMGYKV</sequence>
<accession>A0A7X6L1B3</accession>
<dbReference type="RefSeq" id="WP_062969971.1">
    <property type="nucleotide sequence ID" value="NZ_JAAXOS010000003.1"/>
</dbReference>
<name>A0A7X6L1B3_9NOCA</name>
<dbReference type="Proteomes" id="UP000540698">
    <property type="component" value="Unassembled WGS sequence"/>
</dbReference>
<keyword evidence="3" id="KW-1185">Reference proteome</keyword>
<dbReference type="AlphaFoldDB" id="A0A7X6L1B3"/>
<protein>
    <submittedName>
        <fullName evidence="2">Uncharacterized protein</fullName>
    </submittedName>
</protein>
<proteinExistence type="predicted"/>
<dbReference type="EMBL" id="JAAXOS010000003">
    <property type="protein sequence ID" value="NKY25925.1"/>
    <property type="molecule type" value="Genomic_DNA"/>
</dbReference>
<reference evidence="2 3" key="1">
    <citation type="submission" date="2020-04" db="EMBL/GenBank/DDBJ databases">
        <title>MicrobeNet Type strains.</title>
        <authorList>
            <person name="Nicholson A.C."/>
        </authorList>
    </citation>
    <scope>NUCLEOTIDE SEQUENCE [LARGE SCALE GENOMIC DNA]</scope>
    <source>
        <strain evidence="2 3">DSM 44956</strain>
    </source>
</reference>
<organism evidence="2 3">
    <name type="scientific">Nocardia gamkensis</name>
    <dbReference type="NCBI Taxonomy" id="352869"/>
    <lineage>
        <taxon>Bacteria</taxon>
        <taxon>Bacillati</taxon>
        <taxon>Actinomycetota</taxon>
        <taxon>Actinomycetes</taxon>
        <taxon>Mycobacteriales</taxon>
        <taxon>Nocardiaceae</taxon>
        <taxon>Nocardia</taxon>
    </lineage>
</organism>
<evidence type="ECO:0000313" key="2">
    <source>
        <dbReference type="EMBL" id="NKY25925.1"/>
    </source>
</evidence>
<feature type="region of interest" description="Disordered" evidence="1">
    <location>
        <begin position="34"/>
        <end position="60"/>
    </location>
</feature>